<dbReference type="GO" id="GO:0016758">
    <property type="term" value="F:hexosyltransferase activity"/>
    <property type="evidence" value="ECO:0007669"/>
    <property type="project" value="UniProtKB-ARBA"/>
</dbReference>
<keyword evidence="3" id="KW-1185">Reference proteome</keyword>
<dbReference type="Gene3D" id="3.90.550.10">
    <property type="entry name" value="Spore Coat Polysaccharide Biosynthesis Protein SpsA, Chain A"/>
    <property type="match status" value="1"/>
</dbReference>
<dbReference type="Proteomes" id="UP000182761">
    <property type="component" value="Unassembled WGS sequence"/>
</dbReference>
<reference evidence="2 3" key="1">
    <citation type="submission" date="2016-01" db="EMBL/GenBank/DDBJ databases">
        <authorList>
            <person name="McClelland M."/>
            <person name="Jain A."/>
            <person name="Saraogi P."/>
            <person name="Mendelson R."/>
            <person name="Westerman R."/>
            <person name="SanMiguel P."/>
            <person name="Csonka L."/>
        </authorList>
    </citation>
    <scope>NUCLEOTIDE SEQUENCE [LARGE SCALE GENOMIC DNA]</scope>
    <source>
        <strain evidence="2 3">R-53146</strain>
    </source>
</reference>
<dbReference type="SUPFAM" id="SSF53448">
    <property type="entry name" value="Nucleotide-diphospho-sugar transferases"/>
    <property type="match status" value="1"/>
</dbReference>
<evidence type="ECO:0000313" key="2">
    <source>
        <dbReference type="EMBL" id="CVK15527.1"/>
    </source>
</evidence>
<dbReference type="InterPro" id="IPR029044">
    <property type="entry name" value="Nucleotide-diphossugar_trans"/>
</dbReference>
<organism evidence="2 3">
    <name type="scientific">Apibacter mensalis</name>
    <dbReference type="NCBI Taxonomy" id="1586267"/>
    <lineage>
        <taxon>Bacteria</taxon>
        <taxon>Pseudomonadati</taxon>
        <taxon>Bacteroidota</taxon>
        <taxon>Flavobacteriia</taxon>
        <taxon>Flavobacteriales</taxon>
        <taxon>Weeksellaceae</taxon>
        <taxon>Apibacter</taxon>
    </lineage>
</organism>
<dbReference type="OrthoDB" id="597270at2"/>
<dbReference type="PANTHER" id="PTHR22916:SF3">
    <property type="entry name" value="UDP-GLCNAC:BETAGAL BETA-1,3-N-ACETYLGLUCOSAMINYLTRANSFERASE-LIKE PROTEIN 1"/>
    <property type="match status" value="1"/>
</dbReference>
<sequence>MNPLVSIIIPVYNVEEYLDECLNSVIKQTYSNIEIIIVDDGSTDRSKDIIKIYKKNDRRIKFFSINNSGQGKARNIGINNSLGEYIYFLDSDDFIESHTIDVLVKSIHTNHICVFNAISFMHESGKIVSSKYFEINNDDLISEIKKGNHIKYLAPCISPCLKLYSAEFIKKHTIYFPEGIFGEDVEFWLKCITNTNQINYIEYNGYHRRYRKNSTMTGGSIKNIKDRIYSMDRLLNITHHSNQLRRFILQYLLDIWGQAYKKKDQDLIKYAQSKFSEYDVDKLCKDKIFYIK</sequence>
<feature type="domain" description="Glycosyltransferase 2-like" evidence="1">
    <location>
        <begin position="6"/>
        <end position="171"/>
    </location>
</feature>
<dbReference type="PANTHER" id="PTHR22916">
    <property type="entry name" value="GLYCOSYLTRANSFERASE"/>
    <property type="match status" value="1"/>
</dbReference>
<dbReference type="EMBL" id="FCOR01000002">
    <property type="protein sequence ID" value="CVK15527.1"/>
    <property type="molecule type" value="Genomic_DNA"/>
</dbReference>
<protein>
    <submittedName>
        <fullName evidence="2">Glycosyltransferase involved in cell wall bisynthesis</fullName>
    </submittedName>
</protein>
<dbReference type="Pfam" id="PF00535">
    <property type="entry name" value="Glycos_transf_2"/>
    <property type="match status" value="1"/>
</dbReference>
<proteinExistence type="predicted"/>
<accession>A0A0X3AN00</accession>
<name>A0A0X3AN00_9FLAO</name>
<dbReference type="AlphaFoldDB" id="A0A0X3AN00"/>
<dbReference type="InterPro" id="IPR001173">
    <property type="entry name" value="Glyco_trans_2-like"/>
</dbReference>
<dbReference type="STRING" id="1586267.GCA_001418685_00352"/>
<gene>
    <name evidence="2" type="ORF">Ga0061079_10273</name>
</gene>
<keyword evidence="2" id="KW-0808">Transferase</keyword>
<evidence type="ECO:0000259" key="1">
    <source>
        <dbReference type="Pfam" id="PF00535"/>
    </source>
</evidence>
<dbReference type="CDD" id="cd00761">
    <property type="entry name" value="Glyco_tranf_GTA_type"/>
    <property type="match status" value="1"/>
</dbReference>
<dbReference type="RefSeq" id="WP_055424759.1">
    <property type="nucleotide sequence ID" value="NZ_FCOR01000002.1"/>
</dbReference>
<evidence type="ECO:0000313" key="3">
    <source>
        <dbReference type="Proteomes" id="UP000182761"/>
    </source>
</evidence>